<evidence type="ECO:0000313" key="2">
    <source>
        <dbReference type="EMBL" id="KAF1922883.1"/>
    </source>
</evidence>
<feature type="compositionally biased region" description="Basic and acidic residues" evidence="1">
    <location>
        <begin position="77"/>
        <end position="104"/>
    </location>
</feature>
<dbReference type="GeneID" id="54354930"/>
<dbReference type="RefSeq" id="XP_033443136.1">
    <property type="nucleotide sequence ID" value="XM_033597263.1"/>
</dbReference>
<feature type="compositionally biased region" description="Basic and acidic residues" evidence="1">
    <location>
        <begin position="112"/>
        <end position="159"/>
    </location>
</feature>
<feature type="non-terminal residue" evidence="2">
    <location>
        <position position="1"/>
    </location>
</feature>
<dbReference type="OrthoDB" id="3794316at2759"/>
<gene>
    <name evidence="2" type="ORF">M421DRAFT_76812</name>
</gene>
<evidence type="ECO:0000256" key="1">
    <source>
        <dbReference type="SAM" id="MobiDB-lite"/>
    </source>
</evidence>
<accession>A0A6A5R5I7</accession>
<sequence>WLKIKTLLRKVAKDKSSKELKKISRSLHHISIQNSLLHHEVRGLKEVLKTQKKHKNKRKVLPLESYHGGAEFYSPSRVERARSLERAKQQDQEAEELQKSERAKTRSANKAYNEKIAQEKREKRAREKKERDQQRAKEAEEVAKRKAAREAQKHDKNAEKSTQLPNQAKRQASRQLQPKKNKKA</sequence>
<dbReference type="AlphaFoldDB" id="A0A6A5R5I7"/>
<dbReference type="EMBL" id="ML979013">
    <property type="protein sequence ID" value="KAF1922883.1"/>
    <property type="molecule type" value="Genomic_DNA"/>
</dbReference>
<name>A0A6A5R5I7_9PLEO</name>
<protein>
    <submittedName>
        <fullName evidence="2">Uncharacterized protein</fullName>
    </submittedName>
</protein>
<organism evidence="2 3">
    <name type="scientific">Didymella exigua CBS 183.55</name>
    <dbReference type="NCBI Taxonomy" id="1150837"/>
    <lineage>
        <taxon>Eukaryota</taxon>
        <taxon>Fungi</taxon>
        <taxon>Dikarya</taxon>
        <taxon>Ascomycota</taxon>
        <taxon>Pezizomycotina</taxon>
        <taxon>Dothideomycetes</taxon>
        <taxon>Pleosporomycetidae</taxon>
        <taxon>Pleosporales</taxon>
        <taxon>Pleosporineae</taxon>
        <taxon>Didymellaceae</taxon>
        <taxon>Didymella</taxon>
    </lineage>
</organism>
<feature type="region of interest" description="Disordered" evidence="1">
    <location>
        <begin position="74"/>
        <end position="184"/>
    </location>
</feature>
<keyword evidence="3" id="KW-1185">Reference proteome</keyword>
<feature type="compositionally biased region" description="Polar residues" evidence="1">
    <location>
        <begin position="160"/>
        <end position="176"/>
    </location>
</feature>
<evidence type="ECO:0000313" key="3">
    <source>
        <dbReference type="Proteomes" id="UP000800082"/>
    </source>
</evidence>
<proteinExistence type="predicted"/>
<dbReference type="Proteomes" id="UP000800082">
    <property type="component" value="Unassembled WGS sequence"/>
</dbReference>
<reference evidence="2" key="1">
    <citation type="journal article" date="2020" name="Stud. Mycol.">
        <title>101 Dothideomycetes genomes: a test case for predicting lifestyles and emergence of pathogens.</title>
        <authorList>
            <person name="Haridas S."/>
            <person name="Albert R."/>
            <person name="Binder M."/>
            <person name="Bloem J."/>
            <person name="Labutti K."/>
            <person name="Salamov A."/>
            <person name="Andreopoulos B."/>
            <person name="Baker S."/>
            <person name="Barry K."/>
            <person name="Bills G."/>
            <person name="Bluhm B."/>
            <person name="Cannon C."/>
            <person name="Castanera R."/>
            <person name="Culley D."/>
            <person name="Daum C."/>
            <person name="Ezra D."/>
            <person name="Gonzalez J."/>
            <person name="Henrissat B."/>
            <person name="Kuo A."/>
            <person name="Liang C."/>
            <person name="Lipzen A."/>
            <person name="Lutzoni F."/>
            <person name="Magnuson J."/>
            <person name="Mondo S."/>
            <person name="Nolan M."/>
            <person name="Ohm R."/>
            <person name="Pangilinan J."/>
            <person name="Park H.-J."/>
            <person name="Ramirez L."/>
            <person name="Alfaro M."/>
            <person name="Sun H."/>
            <person name="Tritt A."/>
            <person name="Yoshinaga Y."/>
            <person name="Zwiers L.-H."/>
            <person name="Turgeon B."/>
            <person name="Goodwin S."/>
            <person name="Spatafora J."/>
            <person name="Crous P."/>
            <person name="Grigoriev I."/>
        </authorList>
    </citation>
    <scope>NUCLEOTIDE SEQUENCE</scope>
    <source>
        <strain evidence="2">CBS 183.55</strain>
    </source>
</reference>